<reference evidence="1 2" key="1">
    <citation type="submission" date="2020-11" db="EMBL/GenBank/DDBJ databases">
        <title>WGS of Herminiimonas contaminans strain Marseille-Q4544 isolated from planarians Schmidtea mediterranea.</title>
        <authorList>
            <person name="Kangale L."/>
        </authorList>
    </citation>
    <scope>NUCLEOTIDE SEQUENCE [LARGE SCALE GENOMIC DNA]</scope>
    <source>
        <strain evidence="1 2">Marseille-Q4544</strain>
    </source>
</reference>
<protein>
    <submittedName>
        <fullName evidence="1">Uncharacterized protein</fullName>
    </submittedName>
</protein>
<name>A0ABS0ESH4_9BURK</name>
<keyword evidence="2" id="KW-1185">Reference proteome</keyword>
<dbReference type="RefSeq" id="WP_195875346.1">
    <property type="nucleotide sequence ID" value="NZ_JADOEL010000005.1"/>
</dbReference>
<evidence type="ECO:0000313" key="2">
    <source>
        <dbReference type="Proteomes" id="UP000657372"/>
    </source>
</evidence>
<accession>A0ABS0ESH4</accession>
<dbReference type="Proteomes" id="UP000657372">
    <property type="component" value="Unassembled WGS sequence"/>
</dbReference>
<gene>
    <name evidence="1" type="ORF">IXC47_08895</name>
</gene>
<dbReference type="EMBL" id="JADOEL010000005">
    <property type="protein sequence ID" value="MBF8177795.1"/>
    <property type="molecule type" value="Genomic_DNA"/>
</dbReference>
<proteinExistence type="predicted"/>
<comment type="caution">
    <text evidence="1">The sequence shown here is derived from an EMBL/GenBank/DDBJ whole genome shotgun (WGS) entry which is preliminary data.</text>
</comment>
<evidence type="ECO:0000313" key="1">
    <source>
        <dbReference type="EMBL" id="MBF8177795.1"/>
    </source>
</evidence>
<sequence length="74" mass="8988">MKDWTYIECHYFVRTIDPISKKWYTTRWRMTEQNAKELYAEGEYEILWDTKVERLLGGDMESICSSSFLKKPKL</sequence>
<organism evidence="1 2">
    <name type="scientific">Herminiimonas contaminans</name>
    <dbReference type="NCBI Taxonomy" id="1111140"/>
    <lineage>
        <taxon>Bacteria</taxon>
        <taxon>Pseudomonadati</taxon>
        <taxon>Pseudomonadota</taxon>
        <taxon>Betaproteobacteria</taxon>
        <taxon>Burkholderiales</taxon>
        <taxon>Oxalobacteraceae</taxon>
        <taxon>Herminiimonas</taxon>
    </lineage>
</organism>